<feature type="chain" id="PRO_5024884849" description="Secreted protein" evidence="1">
    <location>
        <begin position="21"/>
        <end position="134"/>
    </location>
</feature>
<evidence type="ECO:0000313" key="2">
    <source>
        <dbReference type="EMBL" id="KAE8372906.1"/>
    </source>
</evidence>
<sequence>MKIQLLSSLLAASLVSSTAATDTHFPRNVEVDRDQYIQCLLNNRAWPKPPSGQAEQSARWQAVSKYEWCLVEDIKRLNKVPPSEATFQKLSDSCESKAVSDIVLPDIDKKHLTLLVGYTAYTAVDIHKECSGQE</sequence>
<evidence type="ECO:0008006" key="4">
    <source>
        <dbReference type="Google" id="ProtNLM"/>
    </source>
</evidence>
<evidence type="ECO:0000313" key="3">
    <source>
        <dbReference type="Proteomes" id="UP000326198"/>
    </source>
</evidence>
<proteinExistence type="predicted"/>
<reference evidence="2 3" key="1">
    <citation type="submission" date="2019-04" db="EMBL/GenBank/DDBJ databases">
        <title>Friends and foes A comparative genomics studyof 23 Aspergillus species from section Flavi.</title>
        <authorList>
            <consortium name="DOE Joint Genome Institute"/>
            <person name="Kjaerbolling I."/>
            <person name="Vesth T."/>
            <person name="Frisvad J.C."/>
            <person name="Nybo J.L."/>
            <person name="Theobald S."/>
            <person name="Kildgaard S."/>
            <person name="Isbrandt T."/>
            <person name="Kuo A."/>
            <person name="Sato A."/>
            <person name="Lyhne E.K."/>
            <person name="Kogle M.E."/>
            <person name="Wiebenga A."/>
            <person name="Kun R.S."/>
            <person name="Lubbers R.J."/>
            <person name="Makela M.R."/>
            <person name="Barry K."/>
            <person name="Chovatia M."/>
            <person name="Clum A."/>
            <person name="Daum C."/>
            <person name="Haridas S."/>
            <person name="He G."/>
            <person name="LaButti K."/>
            <person name="Lipzen A."/>
            <person name="Mondo S."/>
            <person name="Riley R."/>
            <person name="Salamov A."/>
            <person name="Simmons B.A."/>
            <person name="Magnuson J.K."/>
            <person name="Henrissat B."/>
            <person name="Mortensen U.H."/>
            <person name="Larsen T.O."/>
            <person name="Devries R.P."/>
            <person name="Grigoriev I.V."/>
            <person name="Machida M."/>
            <person name="Baker S.E."/>
            <person name="Andersen M.R."/>
        </authorList>
    </citation>
    <scope>NUCLEOTIDE SEQUENCE [LARGE SCALE GENOMIC DNA]</scope>
    <source>
        <strain evidence="2 3">IBT 29228</strain>
    </source>
</reference>
<dbReference type="AlphaFoldDB" id="A0A5N7AUC1"/>
<organism evidence="2 3">
    <name type="scientific">Aspergillus bertholletiae</name>
    <dbReference type="NCBI Taxonomy" id="1226010"/>
    <lineage>
        <taxon>Eukaryota</taxon>
        <taxon>Fungi</taxon>
        <taxon>Dikarya</taxon>
        <taxon>Ascomycota</taxon>
        <taxon>Pezizomycotina</taxon>
        <taxon>Eurotiomycetes</taxon>
        <taxon>Eurotiomycetidae</taxon>
        <taxon>Eurotiales</taxon>
        <taxon>Aspergillaceae</taxon>
        <taxon>Aspergillus</taxon>
        <taxon>Aspergillus subgen. Circumdati</taxon>
    </lineage>
</organism>
<keyword evidence="1" id="KW-0732">Signal</keyword>
<name>A0A5N7AUC1_9EURO</name>
<evidence type="ECO:0000256" key="1">
    <source>
        <dbReference type="SAM" id="SignalP"/>
    </source>
</evidence>
<keyword evidence="3" id="KW-1185">Reference proteome</keyword>
<protein>
    <recommendedName>
        <fullName evidence="4">Secreted protein</fullName>
    </recommendedName>
</protein>
<dbReference type="EMBL" id="ML736335">
    <property type="protein sequence ID" value="KAE8372906.1"/>
    <property type="molecule type" value="Genomic_DNA"/>
</dbReference>
<gene>
    <name evidence="2" type="ORF">BDV26DRAFT_297404</name>
</gene>
<feature type="signal peptide" evidence="1">
    <location>
        <begin position="1"/>
        <end position="20"/>
    </location>
</feature>
<dbReference type="Proteomes" id="UP000326198">
    <property type="component" value="Unassembled WGS sequence"/>
</dbReference>
<accession>A0A5N7AUC1</accession>